<dbReference type="NCBIfam" id="TIGR00150">
    <property type="entry name" value="T6A_YjeE"/>
    <property type="match status" value="1"/>
</dbReference>
<keyword evidence="4" id="KW-0963">Cytoplasm</keyword>
<evidence type="ECO:0000256" key="1">
    <source>
        <dbReference type="ARBA" id="ARBA00004496"/>
    </source>
</evidence>
<dbReference type="GO" id="GO:0046872">
    <property type="term" value="F:metal ion binding"/>
    <property type="evidence" value="ECO:0007669"/>
    <property type="project" value="UniProtKB-KW"/>
</dbReference>
<dbReference type="EMBL" id="CP004077">
    <property type="protein sequence ID" value="AGL50565.1"/>
    <property type="molecule type" value="Genomic_DNA"/>
</dbReference>
<evidence type="ECO:0000256" key="4">
    <source>
        <dbReference type="ARBA" id="ARBA00022490"/>
    </source>
</evidence>
<sequence length="170" mass="19752">MYNTVEEQKMRHLRFENLTEEQLKRLAKILTENLKGGEVVILSGNLGAGKTTFVKGMIRAIGLDEKMVKSPTFTLMNVYPGLKTIYHLDLYRLQDTDFLSLDVEDILEDEDGIMVVEWGDLFDGFWPEDSIKVKIEIADESHRNVEILIPEEVNFLVEKIERYRKELQNT</sequence>
<evidence type="ECO:0000256" key="5">
    <source>
        <dbReference type="ARBA" id="ARBA00022694"/>
    </source>
</evidence>
<dbReference type="Pfam" id="PF02367">
    <property type="entry name" value="TsaE"/>
    <property type="match status" value="1"/>
</dbReference>
<comment type="subcellular location">
    <subcellularLocation>
        <location evidence="1">Cytoplasm</location>
    </subcellularLocation>
</comment>
<evidence type="ECO:0000313" key="11">
    <source>
        <dbReference type="EMBL" id="AGL50565.1"/>
    </source>
</evidence>
<dbReference type="GO" id="GO:0008033">
    <property type="term" value="P:tRNA processing"/>
    <property type="evidence" value="ECO:0007669"/>
    <property type="project" value="UniProtKB-KW"/>
</dbReference>
<dbReference type="AlphaFoldDB" id="A0ABF7PFY8"/>
<comment type="similarity">
    <text evidence="2">Belongs to the TsaE family.</text>
</comment>
<gene>
    <name evidence="11" type="ORF">Tmari_1641</name>
</gene>
<proteinExistence type="inferred from homology"/>
<keyword evidence="5" id="KW-0819">tRNA processing</keyword>
<dbReference type="InterPro" id="IPR003442">
    <property type="entry name" value="T6A_TsaE"/>
</dbReference>
<dbReference type="Gene3D" id="3.40.50.300">
    <property type="entry name" value="P-loop containing nucleotide triphosphate hydrolases"/>
    <property type="match status" value="1"/>
</dbReference>
<evidence type="ECO:0000256" key="7">
    <source>
        <dbReference type="ARBA" id="ARBA00022741"/>
    </source>
</evidence>
<dbReference type="SUPFAM" id="SSF52540">
    <property type="entry name" value="P-loop containing nucleoside triphosphate hydrolases"/>
    <property type="match status" value="1"/>
</dbReference>
<keyword evidence="6" id="KW-0479">Metal-binding</keyword>
<evidence type="ECO:0000256" key="10">
    <source>
        <dbReference type="ARBA" id="ARBA00032441"/>
    </source>
</evidence>
<accession>A0ABF7PFY8</accession>
<evidence type="ECO:0000256" key="9">
    <source>
        <dbReference type="ARBA" id="ARBA00022842"/>
    </source>
</evidence>
<organism evidence="11">
    <name type="scientific">Thermotoga maritima (strain ATCC 43589 / DSM 3109 / JCM 10099 / NBRC 100826 / MSB8)</name>
    <dbReference type="NCBI Taxonomy" id="243274"/>
    <lineage>
        <taxon>Bacteria</taxon>
        <taxon>Thermotogati</taxon>
        <taxon>Thermotogota</taxon>
        <taxon>Thermotogae</taxon>
        <taxon>Thermotogales</taxon>
        <taxon>Thermotogaceae</taxon>
        <taxon>Thermotoga</taxon>
    </lineage>
</organism>
<dbReference type="FunFam" id="3.40.50.300:FF:004443">
    <property type="entry name" value="ATPase YjeE, predicted to have essential role in cell wall biosynthesis"/>
    <property type="match status" value="1"/>
</dbReference>
<reference evidence="11" key="1">
    <citation type="journal article" date="2013" name="PLoS Genet.">
        <title>The genome organization of Thermotoga maritima reflects its lifestyle.</title>
        <authorList>
            <person name="Latif H."/>
            <person name="Lerman J.A."/>
            <person name="Portnoy V.A."/>
            <person name="Tarasova Y."/>
            <person name="Nagarajan H."/>
            <person name="Schrimpe-Rutledge A.C."/>
            <person name="Smith R.D."/>
            <person name="Adkins J.N."/>
            <person name="Lee D.H."/>
            <person name="Qiu Y."/>
            <person name="Zengler K."/>
        </authorList>
    </citation>
    <scope>NUCLEOTIDE SEQUENCE</scope>
    <source>
        <strain evidence="11">MSB8</strain>
    </source>
</reference>
<protein>
    <recommendedName>
        <fullName evidence="3">tRNA threonylcarbamoyladenosine biosynthesis protein TsaE</fullName>
    </recommendedName>
    <alternativeName>
        <fullName evidence="10">t(6)A37 threonylcarbamoyladenosine biosynthesis protein TsaE</fullName>
    </alternativeName>
</protein>
<dbReference type="InterPro" id="IPR027417">
    <property type="entry name" value="P-loop_NTPase"/>
</dbReference>
<evidence type="ECO:0000256" key="3">
    <source>
        <dbReference type="ARBA" id="ARBA00019010"/>
    </source>
</evidence>
<dbReference type="GO" id="GO:0005524">
    <property type="term" value="F:ATP binding"/>
    <property type="evidence" value="ECO:0007669"/>
    <property type="project" value="UniProtKB-KW"/>
</dbReference>
<keyword evidence="9" id="KW-0460">Magnesium</keyword>
<dbReference type="PANTHER" id="PTHR33540:SF2">
    <property type="entry name" value="TRNA THREONYLCARBAMOYLADENOSINE BIOSYNTHESIS PROTEIN TSAE"/>
    <property type="match status" value="1"/>
</dbReference>
<evidence type="ECO:0000256" key="6">
    <source>
        <dbReference type="ARBA" id="ARBA00022723"/>
    </source>
</evidence>
<evidence type="ECO:0000256" key="8">
    <source>
        <dbReference type="ARBA" id="ARBA00022840"/>
    </source>
</evidence>
<keyword evidence="7" id="KW-0547">Nucleotide-binding</keyword>
<dbReference type="KEGG" id="tmm:Tmari_1641"/>
<name>A0ABF7PFY8_THEMA</name>
<keyword evidence="8" id="KW-0067">ATP-binding</keyword>
<dbReference type="GO" id="GO:0005737">
    <property type="term" value="C:cytoplasm"/>
    <property type="evidence" value="ECO:0007669"/>
    <property type="project" value="UniProtKB-SubCell"/>
</dbReference>
<dbReference type="PANTHER" id="PTHR33540">
    <property type="entry name" value="TRNA THREONYLCARBAMOYLADENOSINE BIOSYNTHESIS PROTEIN TSAE"/>
    <property type="match status" value="1"/>
</dbReference>
<evidence type="ECO:0000256" key="2">
    <source>
        <dbReference type="ARBA" id="ARBA00007599"/>
    </source>
</evidence>